<dbReference type="AlphaFoldDB" id="A0A076PNJ5"/>
<dbReference type="PANTHER" id="PTHR44757">
    <property type="entry name" value="DIGUANYLATE CYCLASE DGCP"/>
    <property type="match status" value="1"/>
</dbReference>
<dbReference type="SUPFAM" id="SSF55073">
    <property type="entry name" value="Nucleotide cyclase"/>
    <property type="match status" value="1"/>
</dbReference>
<dbReference type="InterPro" id="IPR029787">
    <property type="entry name" value="Nucleotide_cyclase"/>
</dbReference>
<proteinExistence type="predicted"/>
<evidence type="ECO:0000313" key="4">
    <source>
        <dbReference type="Proteomes" id="UP000028782"/>
    </source>
</evidence>
<dbReference type="EMBL" id="CP006704">
    <property type="protein sequence ID" value="AIJ48399.1"/>
    <property type="molecule type" value="Genomic_DNA"/>
</dbReference>
<dbReference type="SUPFAM" id="SSF55785">
    <property type="entry name" value="PYP-like sensor domain (PAS domain)"/>
    <property type="match status" value="1"/>
</dbReference>
<gene>
    <name evidence="3" type="ORF">O987_21550</name>
</gene>
<keyword evidence="1" id="KW-0472">Membrane</keyword>
<dbReference type="SMART" id="SM00267">
    <property type="entry name" value="GGDEF"/>
    <property type="match status" value="1"/>
</dbReference>
<dbReference type="InterPro" id="IPR035965">
    <property type="entry name" value="PAS-like_dom_sf"/>
</dbReference>
<dbReference type="Gene3D" id="3.30.450.20">
    <property type="entry name" value="PAS domain"/>
    <property type="match status" value="1"/>
</dbReference>
<dbReference type="CDD" id="cd01949">
    <property type="entry name" value="GGDEF"/>
    <property type="match status" value="1"/>
</dbReference>
<evidence type="ECO:0000313" key="3">
    <source>
        <dbReference type="EMBL" id="AIJ48399.1"/>
    </source>
</evidence>
<dbReference type="PANTHER" id="PTHR44757:SF2">
    <property type="entry name" value="BIOFILM ARCHITECTURE MAINTENANCE PROTEIN MBAA"/>
    <property type="match status" value="1"/>
</dbReference>
<organism evidence="3 4">
    <name type="scientific">Comamonas testosteroni TK102</name>
    <dbReference type="NCBI Taxonomy" id="1392005"/>
    <lineage>
        <taxon>Bacteria</taxon>
        <taxon>Pseudomonadati</taxon>
        <taxon>Pseudomonadota</taxon>
        <taxon>Betaproteobacteria</taxon>
        <taxon>Burkholderiales</taxon>
        <taxon>Comamonadaceae</taxon>
        <taxon>Comamonas</taxon>
    </lineage>
</organism>
<feature type="transmembrane region" description="Helical" evidence="1">
    <location>
        <begin position="284"/>
        <end position="311"/>
    </location>
</feature>
<keyword evidence="1" id="KW-0812">Transmembrane</keyword>
<dbReference type="NCBIfam" id="TIGR00229">
    <property type="entry name" value="sensory_box"/>
    <property type="match status" value="1"/>
</dbReference>
<dbReference type="Pfam" id="PF00990">
    <property type="entry name" value="GGDEF"/>
    <property type="match status" value="1"/>
</dbReference>
<sequence>MLRSMVLVAMIAVLLAGTGAAGWVAYSLRRAVTDGALPAQTKALEYAARSLAFRVEQQQKPLHALSAVLAGHMHDSQESLEALLRQPASMAQQYEQIQLANGKGQLLVNLRQEQALSAEQLDEPLREVLKRSLAEGKPITQAWVRPGDAGLQLEFQNVVPVRDLQGRLQGVLGGSYRAPLSVLFSLESTSAEAGGQLLLIDRDLRPLAFSSKGQWQLPVAAGDAVLPGGIDRAWLKMAQAGAVSEQRNNQLWSAMPLPWAQWTLLKVSDVQEWVPGVSARMMGWLATALLALAGLLGVVLCLIAYPLTALFRSAERASRRGLMLEMDSATRGANWWHGLSDHDWGEAQTLRSALQALGGGYEAHGEQERELQMQLQTLMDYAPVGLIVTHGSTVQRVGMQAARVLGYQPREMQGLAVRDLCASEADYEDLMGRVRRALDTYGQFDGEVCLMRKDSRPIWVRIHGQSMLRMHRAWEQSGKALDGQYLVWELEDVTTQRQLREQSSWKAMHDPLTRLPNRTAFALRLKEWLQEYTSRDYLESMGRANAISRSQSEPMVHGIVLYVDLDHFSQVNRQGGREVGDEVLGHIARLIESTVRPHGWVARVGGDEFAILMAGISREEGMRHAQLLCMAIQDWEGSYQGQRYMLSASIGMLLLDASYHTAASAFKGADMACYAAKRKGRNRVEVMTAAV</sequence>
<dbReference type="InterPro" id="IPR000160">
    <property type="entry name" value="GGDEF_dom"/>
</dbReference>
<evidence type="ECO:0000256" key="1">
    <source>
        <dbReference type="SAM" id="Phobius"/>
    </source>
</evidence>
<dbReference type="CDD" id="cd00130">
    <property type="entry name" value="PAS"/>
    <property type="match status" value="1"/>
</dbReference>
<dbReference type="KEGG" id="ctes:O987_21550"/>
<keyword evidence="1" id="KW-1133">Transmembrane helix</keyword>
<dbReference type="InterPro" id="IPR000014">
    <property type="entry name" value="PAS"/>
</dbReference>
<dbReference type="Proteomes" id="UP000028782">
    <property type="component" value="Chromosome"/>
</dbReference>
<dbReference type="Gene3D" id="3.30.70.270">
    <property type="match status" value="1"/>
</dbReference>
<protein>
    <submittedName>
        <fullName evidence="3">Diguanylate cyclase</fullName>
    </submittedName>
</protein>
<dbReference type="InterPro" id="IPR052155">
    <property type="entry name" value="Biofilm_reg_signaling"/>
</dbReference>
<reference evidence="3 4" key="1">
    <citation type="journal article" date="2014" name="Genome Announc.">
        <title>Complete Genome Sequence of Polychlorinated Biphenyl Degrader Comamonas testosteroni TK102 (NBRC 109938).</title>
        <authorList>
            <person name="Fukuda K."/>
            <person name="Hosoyama A."/>
            <person name="Tsuchikane K."/>
            <person name="Ohji S."/>
            <person name="Yamazoe A."/>
            <person name="Fujita N."/>
            <person name="Shintani M."/>
            <person name="Kimbara K."/>
        </authorList>
    </citation>
    <scope>NUCLEOTIDE SEQUENCE [LARGE SCALE GENOMIC DNA]</scope>
    <source>
        <strain evidence="3">TK102</strain>
    </source>
</reference>
<name>A0A076PNJ5_COMTE</name>
<dbReference type="InterPro" id="IPR043128">
    <property type="entry name" value="Rev_trsase/Diguanyl_cyclase"/>
</dbReference>
<dbReference type="PROSITE" id="PS50887">
    <property type="entry name" value="GGDEF"/>
    <property type="match status" value="1"/>
</dbReference>
<evidence type="ECO:0000259" key="2">
    <source>
        <dbReference type="PROSITE" id="PS50887"/>
    </source>
</evidence>
<dbReference type="HOGENOM" id="CLU_398339_0_0_4"/>
<accession>A0A076PNJ5</accession>
<feature type="domain" description="GGDEF" evidence="2">
    <location>
        <begin position="556"/>
        <end position="689"/>
    </location>
</feature>
<dbReference type="NCBIfam" id="TIGR00254">
    <property type="entry name" value="GGDEF"/>
    <property type="match status" value="1"/>
</dbReference>
<dbReference type="RefSeq" id="WP_043374495.1">
    <property type="nucleotide sequence ID" value="NZ_CP006704.1"/>
</dbReference>